<dbReference type="PANTHER" id="PTHR12419:SF10">
    <property type="entry name" value="DEUBIQUITINASE OTUD6B"/>
    <property type="match status" value="1"/>
</dbReference>
<evidence type="ECO:0000256" key="1">
    <source>
        <dbReference type="SAM" id="MobiDB-lite"/>
    </source>
</evidence>
<dbReference type="EMBL" id="JACAZF010000009">
    <property type="protein sequence ID" value="KAF7294975.1"/>
    <property type="molecule type" value="Genomic_DNA"/>
</dbReference>
<accession>A0A8H6SA46</accession>
<dbReference type="AlphaFoldDB" id="A0A8H6SA46"/>
<protein>
    <submittedName>
        <fullName evidence="3">OTU domain-containing protein</fullName>
    </submittedName>
</protein>
<dbReference type="InterPro" id="IPR038765">
    <property type="entry name" value="Papain-like_cys_pep_sf"/>
</dbReference>
<sequence length="269" mass="29583">MAKKKSKKSQQPLADAPPAIDDDELVDDLFAQLDSRDAAAKQESAELLNEMQSAKIEAEDTKQDSKARFNARQARKAAALAETFSATDSAAEARLEKEAKDEEKDINRVCDELNVKIHEISPDGHCLFSAVADQLQLLSILPSAQATYAITRATAAAYMYAHPDDFIPFLPSAHDDGGETAFMSPREFQGYCASIRDTAIWGGEPEILALCRAYKVPIHVIQGGRPPIVVHNPSTEEPGKDQPVVRISYHRRMYGLGEVSFLCSDPMTY</sequence>
<dbReference type="Proteomes" id="UP000636479">
    <property type="component" value="Unassembled WGS sequence"/>
</dbReference>
<proteinExistence type="predicted"/>
<reference evidence="3" key="1">
    <citation type="submission" date="2020-05" db="EMBL/GenBank/DDBJ databases">
        <title>Mycena genomes resolve the evolution of fungal bioluminescence.</title>
        <authorList>
            <person name="Tsai I.J."/>
        </authorList>
    </citation>
    <scope>NUCLEOTIDE SEQUENCE</scope>
    <source>
        <strain evidence="3">171206Taipei</strain>
    </source>
</reference>
<comment type="caution">
    <text evidence="3">The sequence shown here is derived from an EMBL/GenBank/DDBJ whole genome shotgun (WGS) entry which is preliminary data.</text>
</comment>
<feature type="domain" description="OTU" evidence="2">
    <location>
        <begin position="115"/>
        <end position="247"/>
    </location>
</feature>
<dbReference type="InterPro" id="IPR050704">
    <property type="entry name" value="Peptidase_C85-like"/>
</dbReference>
<keyword evidence="4" id="KW-1185">Reference proteome</keyword>
<evidence type="ECO:0000313" key="4">
    <source>
        <dbReference type="Proteomes" id="UP000636479"/>
    </source>
</evidence>
<organism evidence="3 4">
    <name type="scientific">Mycena indigotica</name>
    <dbReference type="NCBI Taxonomy" id="2126181"/>
    <lineage>
        <taxon>Eukaryota</taxon>
        <taxon>Fungi</taxon>
        <taxon>Dikarya</taxon>
        <taxon>Basidiomycota</taxon>
        <taxon>Agaricomycotina</taxon>
        <taxon>Agaricomycetes</taxon>
        <taxon>Agaricomycetidae</taxon>
        <taxon>Agaricales</taxon>
        <taxon>Marasmiineae</taxon>
        <taxon>Mycenaceae</taxon>
        <taxon>Mycena</taxon>
    </lineage>
</organism>
<dbReference type="CDD" id="cd22748">
    <property type="entry name" value="OTU_OTUD6-like"/>
    <property type="match status" value="1"/>
</dbReference>
<dbReference type="GO" id="GO:0004843">
    <property type="term" value="F:cysteine-type deubiquitinase activity"/>
    <property type="evidence" value="ECO:0007669"/>
    <property type="project" value="TreeGrafter"/>
</dbReference>
<name>A0A8H6SA46_9AGAR</name>
<dbReference type="OrthoDB" id="415023at2759"/>
<feature type="compositionally biased region" description="Basic and acidic residues" evidence="1">
    <location>
        <begin position="56"/>
        <end position="67"/>
    </location>
</feature>
<dbReference type="GeneID" id="59349460"/>
<feature type="region of interest" description="Disordered" evidence="1">
    <location>
        <begin position="41"/>
        <end position="69"/>
    </location>
</feature>
<dbReference type="RefSeq" id="XP_037216338.1">
    <property type="nucleotide sequence ID" value="XM_037366944.1"/>
</dbReference>
<dbReference type="GO" id="GO:0016579">
    <property type="term" value="P:protein deubiquitination"/>
    <property type="evidence" value="ECO:0007669"/>
    <property type="project" value="TreeGrafter"/>
</dbReference>
<dbReference type="Gene3D" id="3.90.70.80">
    <property type="match status" value="1"/>
</dbReference>
<feature type="region of interest" description="Disordered" evidence="1">
    <location>
        <begin position="1"/>
        <end position="25"/>
    </location>
</feature>
<dbReference type="PROSITE" id="PS50802">
    <property type="entry name" value="OTU"/>
    <property type="match status" value="1"/>
</dbReference>
<gene>
    <name evidence="3" type="ORF">MIND_01035600</name>
</gene>
<dbReference type="InterPro" id="IPR003323">
    <property type="entry name" value="OTU_dom"/>
</dbReference>
<evidence type="ECO:0000313" key="3">
    <source>
        <dbReference type="EMBL" id="KAF7294975.1"/>
    </source>
</evidence>
<dbReference type="PANTHER" id="PTHR12419">
    <property type="entry name" value="OTU DOMAIN CONTAINING PROTEIN"/>
    <property type="match status" value="1"/>
</dbReference>
<evidence type="ECO:0000259" key="2">
    <source>
        <dbReference type="PROSITE" id="PS50802"/>
    </source>
</evidence>
<dbReference type="Pfam" id="PF02338">
    <property type="entry name" value="OTU"/>
    <property type="match status" value="1"/>
</dbReference>
<dbReference type="SUPFAM" id="SSF54001">
    <property type="entry name" value="Cysteine proteinases"/>
    <property type="match status" value="1"/>
</dbReference>